<dbReference type="AlphaFoldDB" id="A0A0N0P6Z5"/>
<dbReference type="InterPro" id="IPR002259">
    <property type="entry name" value="Eqnu_transpt"/>
</dbReference>
<name>A0A0N0P6Z5_LEPSE</name>
<comment type="similarity">
    <text evidence="2">Belongs to the SLC29A/ENT transporter (TC 2.A.57) family.</text>
</comment>
<dbReference type="Proteomes" id="UP000038009">
    <property type="component" value="Unassembled WGS sequence"/>
</dbReference>
<dbReference type="PANTHER" id="PTHR10332:SF82">
    <property type="entry name" value="TRANSPORTER 2, PUTATIVE-RELATED"/>
    <property type="match status" value="1"/>
</dbReference>
<keyword evidence="4 7" id="KW-0812">Transmembrane</keyword>
<feature type="transmembrane region" description="Helical" evidence="7">
    <location>
        <begin position="378"/>
        <end position="398"/>
    </location>
</feature>
<dbReference type="VEuPathDB" id="TriTrypDB:Lsey_0075_0090"/>
<keyword evidence="3" id="KW-0813">Transport</keyword>
<dbReference type="PANTHER" id="PTHR10332">
    <property type="entry name" value="EQUILIBRATIVE NUCLEOSIDE TRANSPORTER"/>
    <property type="match status" value="1"/>
</dbReference>
<feature type="transmembrane region" description="Helical" evidence="7">
    <location>
        <begin position="347"/>
        <end position="372"/>
    </location>
</feature>
<dbReference type="Pfam" id="PF01733">
    <property type="entry name" value="Nucleoside_tran"/>
    <property type="match status" value="1"/>
</dbReference>
<evidence type="ECO:0000256" key="3">
    <source>
        <dbReference type="ARBA" id="ARBA00022448"/>
    </source>
</evidence>
<dbReference type="OrthoDB" id="270867at2759"/>
<feature type="transmembrane region" description="Helical" evidence="7">
    <location>
        <begin position="473"/>
        <end position="497"/>
    </location>
</feature>
<evidence type="ECO:0000256" key="1">
    <source>
        <dbReference type="ARBA" id="ARBA00004141"/>
    </source>
</evidence>
<feature type="transmembrane region" description="Helical" evidence="7">
    <location>
        <begin position="211"/>
        <end position="231"/>
    </location>
</feature>
<evidence type="ECO:0000256" key="4">
    <source>
        <dbReference type="ARBA" id="ARBA00022692"/>
    </source>
</evidence>
<feature type="transmembrane region" description="Helical" evidence="7">
    <location>
        <begin position="28"/>
        <end position="48"/>
    </location>
</feature>
<dbReference type="GO" id="GO:0005886">
    <property type="term" value="C:plasma membrane"/>
    <property type="evidence" value="ECO:0007669"/>
    <property type="project" value="TreeGrafter"/>
</dbReference>
<evidence type="ECO:0000256" key="5">
    <source>
        <dbReference type="ARBA" id="ARBA00022989"/>
    </source>
</evidence>
<protein>
    <submittedName>
        <fullName evidence="8">Putative nucleoside transporter 1</fullName>
    </submittedName>
</protein>
<evidence type="ECO:0000256" key="7">
    <source>
        <dbReference type="SAM" id="Phobius"/>
    </source>
</evidence>
<dbReference type="EMBL" id="LJSK01000075">
    <property type="protein sequence ID" value="KPI87747.1"/>
    <property type="molecule type" value="Genomic_DNA"/>
</dbReference>
<feature type="transmembrane region" description="Helical" evidence="7">
    <location>
        <begin position="410"/>
        <end position="432"/>
    </location>
</feature>
<evidence type="ECO:0000313" key="9">
    <source>
        <dbReference type="Proteomes" id="UP000038009"/>
    </source>
</evidence>
<comment type="caution">
    <text evidence="8">The sequence shown here is derived from an EMBL/GenBank/DDBJ whole genome shotgun (WGS) entry which is preliminary data.</text>
</comment>
<keyword evidence="5 7" id="KW-1133">Transmembrane helix</keyword>
<keyword evidence="9" id="KW-1185">Reference proteome</keyword>
<evidence type="ECO:0000313" key="8">
    <source>
        <dbReference type="EMBL" id="KPI87747.1"/>
    </source>
</evidence>
<dbReference type="OMA" id="FNTYVTF"/>
<proteinExistence type="inferred from homology"/>
<evidence type="ECO:0000256" key="2">
    <source>
        <dbReference type="ARBA" id="ARBA00007965"/>
    </source>
</evidence>
<accession>A0A0N0P6Z5</accession>
<evidence type="ECO:0000256" key="6">
    <source>
        <dbReference type="ARBA" id="ARBA00023136"/>
    </source>
</evidence>
<keyword evidence="6 7" id="KW-0472">Membrane</keyword>
<gene>
    <name evidence="8" type="ORF">ABL78_3156</name>
</gene>
<feature type="transmembrane region" description="Helical" evidence="7">
    <location>
        <begin position="179"/>
        <end position="199"/>
    </location>
</feature>
<feature type="transmembrane region" description="Helical" evidence="7">
    <location>
        <begin position="140"/>
        <end position="158"/>
    </location>
</feature>
<feature type="transmembrane region" description="Helical" evidence="7">
    <location>
        <begin position="112"/>
        <end position="134"/>
    </location>
</feature>
<dbReference type="InterPro" id="IPR036259">
    <property type="entry name" value="MFS_trans_sf"/>
</dbReference>
<sequence length="501" mass="54980">MTASSVALPEDHKHSPWYKFGFKSFAEFNTYVTFVLLGMSIMMVTSAVTSAPDFLTRYYVYATGDPDAVAEATFFWKNANTFFNAGTYALQVITELISLAPFMRRIPLSARLFLGLGIPFLELLLIIIVPVVTIPSQNGAIAIVMVVATVGGFSKALCDSCTNALVGPFPTKFMNGAQWGLTVIALLMSIIQIILKVTMGTSFHDILTMSRIYFGICIGFQILTVFELAILRFNPFAQKYIAEFRVAAQKANKNGNEMGETPGSANEPAAGDIADVPYTTDEKERVLNEEEPEEVREVDNDETNVKYGAVLTAKGDADKMVDLDQTGNITSSQQMLRTSALSVFKRVYPMLMCVFLVYFTSLLIFPGVFFLVSTNSDWYMTVVVTLFNAGDFISRMILMIRPLRPPPKMVVAGTLGRLIIIPFLVLCARSIINGVALPYVLITLVGLTNGYFGCMACIHCPRTTTLRYAGERSLAAMLSGIAIMFGLCFGSNLSLAITLTF</sequence>
<dbReference type="GO" id="GO:0005337">
    <property type="term" value="F:nucleoside transmembrane transporter activity"/>
    <property type="evidence" value="ECO:0007669"/>
    <property type="project" value="InterPro"/>
</dbReference>
<reference evidence="8 9" key="1">
    <citation type="journal article" date="2015" name="PLoS Pathog.">
        <title>Leptomonas seymouri: Adaptations to the Dixenous Life Cycle Analyzed by Genome Sequencing, Transcriptome Profiling and Co-infection with Leishmania donovani.</title>
        <authorList>
            <person name="Kraeva N."/>
            <person name="Butenko A."/>
            <person name="Hlavacova J."/>
            <person name="Kostygov A."/>
            <person name="Myskova J."/>
            <person name="Grybchuk D."/>
            <person name="Lestinova T."/>
            <person name="Votypka J."/>
            <person name="Volf P."/>
            <person name="Opperdoes F."/>
            <person name="Flegontov P."/>
            <person name="Lukes J."/>
            <person name="Yurchenko V."/>
        </authorList>
    </citation>
    <scope>NUCLEOTIDE SEQUENCE [LARGE SCALE GENOMIC DNA]</scope>
    <source>
        <strain evidence="8 9">ATCC 30220</strain>
    </source>
</reference>
<organism evidence="8 9">
    <name type="scientific">Leptomonas seymouri</name>
    <dbReference type="NCBI Taxonomy" id="5684"/>
    <lineage>
        <taxon>Eukaryota</taxon>
        <taxon>Discoba</taxon>
        <taxon>Euglenozoa</taxon>
        <taxon>Kinetoplastea</taxon>
        <taxon>Metakinetoplastina</taxon>
        <taxon>Trypanosomatida</taxon>
        <taxon>Trypanosomatidae</taxon>
        <taxon>Leishmaniinae</taxon>
        <taxon>Leptomonas</taxon>
    </lineage>
</organism>
<feature type="transmembrane region" description="Helical" evidence="7">
    <location>
        <begin position="438"/>
        <end position="461"/>
    </location>
</feature>
<comment type="subcellular location">
    <subcellularLocation>
        <location evidence="1">Membrane</location>
        <topology evidence="1">Multi-pass membrane protein</topology>
    </subcellularLocation>
</comment>
<dbReference type="SUPFAM" id="SSF103473">
    <property type="entry name" value="MFS general substrate transporter"/>
    <property type="match status" value="1"/>
</dbReference>